<evidence type="ECO:0000313" key="1">
    <source>
        <dbReference type="EMBL" id="KAL3646918.1"/>
    </source>
</evidence>
<evidence type="ECO:0000313" key="2">
    <source>
        <dbReference type="Proteomes" id="UP001632038"/>
    </source>
</evidence>
<dbReference type="Proteomes" id="UP001632038">
    <property type="component" value="Unassembled WGS sequence"/>
</dbReference>
<protein>
    <submittedName>
        <fullName evidence="1">Uncharacterized protein</fullName>
    </submittedName>
</protein>
<dbReference type="EMBL" id="JAVIJP010000011">
    <property type="protein sequence ID" value="KAL3646918.1"/>
    <property type="molecule type" value="Genomic_DNA"/>
</dbReference>
<sequence length="35" mass="3899">MQICDSEQAQIPTRKLTGNLGHIDHAVVRKLSPQI</sequence>
<name>A0ABD3DXE6_9LAMI</name>
<gene>
    <name evidence="1" type="ORF">CASFOL_009462</name>
</gene>
<organism evidence="1 2">
    <name type="scientific">Castilleja foliolosa</name>
    <dbReference type="NCBI Taxonomy" id="1961234"/>
    <lineage>
        <taxon>Eukaryota</taxon>
        <taxon>Viridiplantae</taxon>
        <taxon>Streptophyta</taxon>
        <taxon>Embryophyta</taxon>
        <taxon>Tracheophyta</taxon>
        <taxon>Spermatophyta</taxon>
        <taxon>Magnoliopsida</taxon>
        <taxon>eudicotyledons</taxon>
        <taxon>Gunneridae</taxon>
        <taxon>Pentapetalae</taxon>
        <taxon>asterids</taxon>
        <taxon>lamiids</taxon>
        <taxon>Lamiales</taxon>
        <taxon>Orobanchaceae</taxon>
        <taxon>Pedicularideae</taxon>
        <taxon>Castillejinae</taxon>
        <taxon>Castilleja</taxon>
    </lineage>
</organism>
<reference evidence="2" key="1">
    <citation type="journal article" date="2024" name="IScience">
        <title>Strigolactones Initiate the Formation of Haustorium-like Structures in Castilleja.</title>
        <authorList>
            <person name="Buerger M."/>
            <person name="Peterson D."/>
            <person name="Chory J."/>
        </authorList>
    </citation>
    <scope>NUCLEOTIDE SEQUENCE [LARGE SCALE GENOMIC DNA]</scope>
</reference>
<dbReference type="AlphaFoldDB" id="A0ABD3DXE6"/>
<proteinExistence type="predicted"/>
<accession>A0ABD3DXE6</accession>
<comment type="caution">
    <text evidence="1">The sequence shown here is derived from an EMBL/GenBank/DDBJ whole genome shotgun (WGS) entry which is preliminary data.</text>
</comment>
<keyword evidence="2" id="KW-1185">Reference proteome</keyword>